<feature type="compositionally biased region" description="Basic residues" evidence="1">
    <location>
        <begin position="123"/>
        <end position="132"/>
    </location>
</feature>
<gene>
    <name evidence="2" type="ORF">K505DRAFT_326978</name>
</gene>
<evidence type="ECO:0000256" key="1">
    <source>
        <dbReference type="SAM" id="MobiDB-lite"/>
    </source>
</evidence>
<feature type="compositionally biased region" description="Polar residues" evidence="1">
    <location>
        <begin position="52"/>
        <end position="63"/>
    </location>
</feature>
<feature type="compositionally biased region" description="Low complexity" evidence="1">
    <location>
        <begin position="133"/>
        <end position="145"/>
    </location>
</feature>
<feature type="region of interest" description="Disordered" evidence="1">
    <location>
        <begin position="49"/>
        <end position="74"/>
    </location>
</feature>
<name>A0A6A6X4S2_9PLEO</name>
<dbReference type="AlphaFoldDB" id="A0A6A6X4S2"/>
<keyword evidence="3" id="KW-1185">Reference proteome</keyword>
<feature type="region of interest" description="Disordered" evidence="1">
    <location>
        <begin position="21"/>
        <end position="40"/>
    </location>
</feature>
<organism evidence="2 3">
    <name type="scientific">Melanomma pulvis-pyrius CBS 109.77</name>
    <dbReference type="NCBI Taxonomy" id="1314802"/>
    <lineage>
        <taxon>Eukaryota</taxon>
        <taxon>Fungi</taxon>
        <taxon>Dikarya</taxon>
        <taxon>Ascomycota</taxon>
        <taxon>Pezizomycotina</taxon>
        <taxon>Dothideomycetes</taxon>
        <taxon>Pleosporomycetidae</taxon>
        <taxon>Pleosporales</taxon>
        <taxon>Melanommataceae</taxon>
        <taxon>Melanomma</taxon>
    </lineage>
</organism>
<dbReference type="OrthoDB" id="3755745at2759"/>
<feature type="region of interest" description="Disordered" evidence="1">
    <location>
        <begin position="203"/>
        <end position="222"/>
    </location>
</feature>
<protein>
    <submittedName>
        <fullName evidence="2">Uncharacterized protein</fullName>
    </submittedName>
</protein>
<evidence type="ECO:0000313" key="2">
    <source>
        <dbReference type="EMBL" id="KAF2791309.1"/>
    </source>
</evidence>
<feature type="compositionally biased region" description="Low complexity" evidence="1">
    <location>
        <begin position="64"/>
        <end position="74"/>
    </location>
</feature>
<accession>A0A6A6X4S2</accession>
<feature type="region of interest" description="Disordered" evidence="1">
    <location>
        <begin position="113"/>
        <end position="160"/>
    </location>
</feature>
<reference evidence="2" key="1">
    <citation type="journal article" date="2020" name="Stud. Mycol.">
        <title>101 Dothideomycetes genomes: a test case for predicting lifestyles and emergence of pathogens.</title>
        <authorList>
            <person name="Haridas S."/>
            <person name="Albert R."/>
            <person name="Binder M."/>
            <person name="Bloem J."/>
            <person name="Labutti K."/>
            <person name="Salamov A."/>
            <person name="Andreopoulos B."/>
            <person name="Baker S."/>
            <person name="Barry K."/>
            <person name="Bills G."/>
            <person name="Bluhm B."/>
            <person name="Cannon C."/>
            <person name="Castanera R."/>
            <person name="Culley D."/>
            <person name="Daum C."/>
            <person name="Ezra D."/>
            <person name="Gonzalez J."/>
            <person name="Henrissat B."/>
            <person name="Kuo A."/>
            <person name="Liang C."/>
            <person name="Lipzen A."/>
            <person name="Lutzoni F."/>
            <person name="Magnuson J."/>
            <person name="Mondo S."/>
            <person name="Nolan M."/>
            <person name="Ohm R."/>
            <person name="Pangilinan J."/>
            <person name="Park H.-J."/>
            <person name="Ramirez L."/>
            <person name="Alfaro M."/>
            <person name="Sun H."/>
            <person name="Tritt A."/>
            <person name="Yoshinaga Y."/>
            <person name="Zwiers L.-H."/>
            <person name="Turgeon B."/>
            <person name="Goodwin S."/>
            <person name="Spatafora J."/>
            <person name="Crous P."/>
            <person name="Grigoriev I."/>
        </authorList>
    </citation>
    <scope>NUCLEOTIDE SEQUENCE</scope>
    <source>
        <strain evidence="2">CBS 109.77</strain>
    </source>
</reference>
<sequence length="222" mass="23973">MSSPTPIFSSSFLFSKEDCESKASSSWPPQPKRKTSSAHNAAMREIIKSWASVPSTPPECQTISSSWSKFSSSSVNSKSKEDLLASVLWVSNGTSPDYSPPPSEWTYLGVEQPVAARNPIPNRNRRPARLRRQPASTSSWSTASSVADGEMGSEPITFRKVAVRGVSTSSLLTESLRRAPGAGLQNPTTPLEVLAKEMKTTALSASMLPSAFDSDTEDEDDE</sequence>
<evidence type="ECO:0000313" key="3">
    <source>
        <dbReference type="Proteomes" id="UP000799757"/>
    </source>
</evidence>
<dbReference type="EMBL" id="MU002026">
    <property type="protein sequence ID" value="KAF2791309.1"/>
    <property type="molecule type" value="Genomic_DNA"/>
</dbReference>
<proteinExistence type="predicted"/>
<dbReference type="Proteomes" id="UP000799757">
    <property type="component" value="Unassembled WGS sequence"/>
</dbReference>